<dbReference type="PANTHER" id="PTHR43163">
    <property type="entry name" value="DIPEPTIDE TRANSPORT SYSTEM PERMEASE PROTEIN DPPB-RELATED"/>
    <property type="match status" value="1"/>
</dbReference>
<gene>
    <name evidence="9" type="ORF">EII34_03395</name>
</gene>
<feature type="transmembrane region" description="Helical" evidence="7">
    <location>
        <begin position="101"/>
        <end position="121"/>
    </location>
</feature>
<dbReference type="Pfam" id="PF00528">
    <property type="entry name" value="BPD_transp_1"/>
    <property type="match status" value="1"/>
</dbReference>
<accession>A0A3P1TDU3</accession>
<feature type="transmembrane region" description="Helical" evidence="7">
    <location>
        <begin position="309"/>
        <end position="330"/>
    </location>
</feature>
<keyword evidence="6 7" id="KW-0472">Membrane</keyword>
<evidence type="ECO:0000256" key="6">
    <source>
        <dbReference type="ARBA" id="ARBA00023136"/>
    </source>
</evidence>
<comment type="caution">
    <text evidence="9">The sequence shown here is derived from an EMBL/GenBank/DDBJ whole genome shotgun (WGS) entry which is preliminary data.</text>
</comment>
<evidence type="ECO:0000256" key="5">
    <source>
        <dbReference type="ARBA" id="ARBA00022989"/>
    </source>
</evidence>
<dbReference type="PANTHER" id="PTHR43163:SF6">
    <property type="entry name" value="DIPEPTIDE TRANSPORT SYSTEM PERMEASE PROTEIN DPPB-RELATED"/>
    <property type="match status" value="1"/>
</dbReference>
<name>A0A3P1TDU3_9ACTN</name>
<evidence type="ECO:0000256" key="3">
    <source>
        <dbReference type="ARBA" id="ARBA00022475"/>
    </source>
</evidence>
<dbReference type="InterPro" id="IPR045621">
    <property type="entry name" value="BPD_transp_1_N"/>
</dbReference>
<feature type="transmembrane region" description="Helical" evidence="7">
    <location>
        <begin position="9"/>
        <end position="28"/>
    </location>
</feature>
<feature type="transmembrane region" description="Helical" evidence="7">
    <location>
        <begin position="128"/>
        <end position="148"/>
    </location>
</feature>
<comment type="similarity">
    <text evidence="7">Belongs to the binding-protein-dependent transport system permease family.</text>
</comment>
<feature type="transmembrane region" description="Helical" evidence="7">
    <location>
        <begin position="224"/>
        <end position="243"/>
    </location>
</feature>
<feature type="transmembrane region" description="Helical" evidence="7">
    <location>
        <begin position="471"/>
        <end position="495"/>
    </location>
</feature>
<evidence type="ECO:0000256" key="4">
    <source>
        <dbReference type="ARBA" id="ARBA00022692"/>
    </source>
</evidence>
<evidence type="ECO:0000313" key="10">
    <source>
        <dbReference type="Proteomes" id="UP000280819"/>
    </source>
</evidence>
<dbReference type="AlphaFoldDB" id="A0A3P1TDU3"/>
<dbReference type="PROSITE" id="PS50928">
    <property type="entry name" value="ABC_TM1"/>
    <property type="match status" value="1"/>
</dbReference>
<dbReference type="InterPro" id="IPR000515">
    <property type="entry name" value="MetI-like"/>
</dbReference>
<feature type="transmembrane region" description="Helical" evidence="7">
    <location>
        <begin position="424"/>
        <end position="444"/>
    </location>
</feature>
<feature type="transmembrane region" description="Helical" evidence="7">
    <location>
        <begin position="280"/>
        <end position="302"/>
    </location>
</feature>
<keyword evidence="3" id="KW-1003">Cell membrane</keyword>
<comment type="subcellular location">
    <subcellularLocation>
        <location evidence="1 7">Cell membrane</location>
        <topology evidence="1 7">Multi-pass membrane protein</topology>
    </subcellularLocation>
</comment>
<dbReference type="Pfam" id="PF19300">
    <property type="entry name" value="BPD_transp_1_N"/>
    <property type="match status" value="1"/>
</dbReference>
<dbReference type="Gene3D" id="1.10.3720.10">
    <property type="entry name" value="MetI-like"/>
    <property type="match status" value="1"/>
</dbReference>
<protein>
    <submittedName>
        <fullName evidence="9">ABC transporter permease</fullName>
    </submittedName>
</protein>
<dbReference type="GO" id="GO:0005886">
    <property type="term" value="C:plasma membrane"/>
    <property type="evidence" value="ECO:0007669"/>
    <property type="project" value="UniProtKB-SubCell"/>
</dbReference>
<organism evidence="9 10">
    <name type="scientific">Arachnia propionica</name>
    <dbReference type="NCBI Taxonomy" id="1750"/>
    <lineage>
        <taxon>Bacteria</taxon>
        <taxon>Bacillati</taxon>
        <taxon>Actinomycetota</taxon>
        <taxon>Actinomycetes</taxon>
        <taxon>Propionibacteriales</taxon>
        <taxon>Propionibacteriaceae</taxon>
        <taxon>Arachnia</taxon>
    </lineage>
</organism>
<dbReference type="CDD" id="cd06261">
    <property type="entry name" value="TM_PBP2"/>
    <property type="match status" value="1"/>
</dbReference>
<evidence type="ECO:0000256" key="2">
    <source>
        <dbReference type="ARBA" id="ARBA00022448"/>
    </source>
</evidence>
<evidence type="ECO:0000313" key="9">
    <source>
        <dbReference type="EMBL" id="RRD06683.1"/>
    </source>
</evidence>
<keyword evidence="2 7" id="KW-0813">Transport</keyword>
<dbReference type="Proteomes" id="UP000280819">
    <property type="component" value="Unassembled WGS sequence"/>
</dbReference>
<dbReference type="RefSeq" id="WP_124842928.1">
    <property type="nucleotide sequence ID" value="NZ_JAUNKP010000002.1"/>
</dbReference>
<feature type="transmembrane region" description="Helical" evidence="7">
    <location>
        <begin position="168"/>
        <end position="189"/>
    </location>
</feature>
<sequence length="501" mass="54727">MIKYIAKRLLISLMILFLGSLLLFVLVINSGDPLAPIRESNSPNRENLMRQMTERMGLDKPWFARYWDWLTGVLQGNFGVASDGANVNALVFSAASSTLRLVILATLLSITIGITLGVLTAVRQYSGFDYAVTMMAFVFFSLPVFWFAVLLKHYAAIEFNNWIATAKFAPPMIVGVAAFLGLVIAAVVGGPWNRRLITFGALFVAFAGVLFYFDAVTWFRRPAIGLPVYILLVIGIAVMLIVLTSGFGNKGVRNAVGVTAGVAIVGYAIMRGILMTSPSYWLLFLLLVVAIVVAVLAGQFLGGFSRRQAIFASVVTSLLASVAALIDLLLSNWSNYLKVQPRPIPTIGSATANFSTTWWGHNIDLLTHIFLPTMALMLISLASYTRYTRASMLEVLNQDYIRTARSKGISERKVITRHALRNSLIPLATIVAFDFAGLIGGAVITERVFGWQGMGWMFATGLEAVDPARVMAFYAVTGTAAVVMNMIADIAYAFLDPRISR</sequence>
<evidence type="ECO:0000259" key="8">
    <source>
        <dbReference type="PROSITE" id="PS50928"/>
    </source>
</evidence>
<dbReference type="OrthoDB" id="147688at2"/>
<evidence type="ECO:0000256" key="7">
    <source>
        <dbReference type="RuleBase" id="RU363032"/>
    </source>
</evidence>
<proteinExistence type="inferred from homology"/>
<reference evidence="9 10" key="1">
    <citation type="submission" date="2018-11" db="EMBL/GenBank/DDBJ databases">
        <title>Genomes From Bacteria Associated with the Canine Oral Cavity: a Test Case for Automated Genome-Based Taxonomic Assignment.</title>
        <authorList>
            <person name="Coil D.A."/>
            <person name="Jospin G."/>
            <person name="Darling A.E."/>
            <person name="Wallis C."/>
            <person name="Davis I.J."/>
            <person name="Harris S."/>
            <person name="Eisen J.A."/>
            <person name="Holcombe L.J."/>
            <person name="O'Flynn C."/>
        </authorList>
    </citation>
    <scope>NUCLEOTIDE SEQUENCE [LARGE SCALE GENOMIC DNA]</scope>
    <source>
        <strain evidence="9 10">OH887_COT-365</strain>
    </source>
</reference>
<dbReference type="SUPFAM" id="SSF161098">
    <property type="entry name" value="MetI-like"/>
    <property type="match status" value="1"/>
</dbReference>
<dbReference type="EMBL" id="RQZG01000002">
    <property type="protein sequence ID" value="RRD06683.1"/>
    <property type="molecule type" value="Genomic_DNA"/>
</dbReference>
<feature type="domain" description="ABC transmembrane type-1" evidence="8">
    <location>
        <begin position="95"/>
        <end position="492"/>
    </location>
</feature>
<evidence type="ECO:0000256" key="1">
    <source>
        <dbReference type="ARBA" id="ARBA00004651"/>
    </source>
</evidence>
<keyword evidence="5 7" id="KW-1133">Transmembrane helix</keyword>
<dbReference type="InterPro" id="IPR035906">
    <property type="entry name" value="MetI-like_sf"/>
</dbReference>
<feature type="transmembrane region" description="Helical" evidence="7">
    <location>
        <begin position="365"/>
        <end position="384"/>
    </location>
</feature>
<feature type="transmembrane region" description="Helical" evidence="7">
    <location>
        <begin position="255"/>
        <end position="274"/>
    </location>
</feature>
<keyword evidence="4 7" id="KW-0812">Transmembrane</keyword>
<dbReference type="GO" id="GO:0055085">
    <property type="term" value="P:transmembrane transport"/>
    <property type="evidence" value="ECO:0007669"/>
    <property type="project" value="InterPro"/>
</dbReference>
<feature type="transmembrane region" description="Helical" evidence="7">
    <location>
        <begin position="196"/>
        <end position="218"/>
    </location>
</feature>